<evidence type="ECO:0000313" key="2">
    <source>
        <dbReference type="Proteomes" id="UP000007319"/>
    </source>
</evidence>
<accession>A0A9P1K0Y8</accession>
<proteinExistence type="predicted"/>
<sequence>MIDRFNTNTRYVLERVHNRY</sequence>
<protein>
    <submittedName>
        <fullName evidence="1">Uncharacterized protein</fullName>
    </submittedName>
</protein>
<reference evidence="1 2" key="1">
    <citation type="journal article" date="2011" name="PLoS Genet.">
        <title>Azospirillum genomes reveal transition of bacteria from aquatic to terrestrial environments.</title>
        <authorList>
            <person name="Wisniewski-Dye F."/>
            <person name="Borziak K."/>
            <person name="Khalsa-Moyers G."/>
            <person name="Alexandre G."/>
            <person name="Sukharnikov L.O."/>
            <person name="Wuichet K."/>
            <person name="Hurst G.B."/>
            <person name="McDonald W.H."/>
            <person name="Robertson J.S."/>
            <person name="Barbe V."/>
            <person name="Calteau A."/>
            <person name="Rouy Z."/>
            <person name="Mangenot S."/>
            <person name="Prigent-Combaret C."/>
            <person name="Normand P."/>
            <person name="Boyer M."/>
            <person name="Siguier P."/>
            <person name="Dessaux Y."/>
            <person name="Elmerich C."/>
            <person name="Condemine G."/>
            <person name="Krishnen G."/>
            <person name="Kennedy I."/>
            <person name="Paterson A.H."/>
            <person name="Gonzalez V."/>
            <person name="Mavingui P."/>
            <person name="Zhulin I.B."/>
        </authorList>
    </citation>
    <scope>NUCLEOTIDE SEQUENCE [LARGE SCALE GENOMIC DNA]</scope>
    <source>
        <strain evidence="1 2">Sp245</strain>
    </source>
</reference>
<geneLocation type="plasmid" evidence="1 2">
    <name>AZOBR_p4</name>
</geneLocation>
<gene>
    <name evidence="1" type="ORF">AZOBR_p460020</name>
</gene>
<dbReference type="Proteomes" id="UP000007319">
    <property type="component" value="Plasmid AZOBR_p4"/>
</dbReference>
<keyword evidence="1" id="KW-0614">Plasmid</keyword>
<evidence type="ECO:0000313" key="1">
    <source>
        <dbReference type="EMBL" id="CCD03509.1"/>
    </source>
</evidence>
<dbReference type="EMBL" id="HE577331">
    <property type="protein sequence ID" value="CCD03509.1"/>
    <property type="molecule type" value="Genomic_DNA"/>
</dbReference>
<keyword evidence="2" id="KW-1185">Reference proteome</keyword>
<organism evidence="1 2">
    <name type="scientific">Azospirillum baldaniorum</name>
    <dbReference type="NCBI Taxonomy" id="1064539"/>
    <lineage>
        <taxon>Bacteria</taxon>
        <taxon>Pseudomonadati</taxon>
        <taxon>Pseudomonadota</taxon>
        <taxon>Alphaproteobacteria</taxon>
        <taxon>Rhodospirillales</taxon>
        <taxon>Azospirillaceae</taxon>
        <taxon>Azospirillum</taxon>
    </lineage>
</organism>
<dbReference type="AlphaFoldDB" id="A0A9P1K0Y8"/>
<name>A0A9P1K0Y8_9PROT</name>
<dbReference type="KEGG" id="abs:AZOBR_p460020"/>